<evidence type="ECO:0000313" key="1">
    <source>
        <dbReference type="EMBL" id="OGE81247.1"/>
    </source>
</evidence>
<dbReference type="Proteomes" id="UP000178892">
    <property type="component" value="Unassembled WGS sequence"/>
</dbReference>
<dbReference type="Pfam" id="PF18924">
    <property type="entry name" value="DUF5674"/>
    <property type="match status" value="1"/>
</dbReference>
<protein>
    <submittedName>
        <fullName evidence="1">Uncharacterized protein</fullName>
    </submittedName>
</protein>
<comment type="caution">
    <text evidence="1">The sequence shown here is derived from an EMBL/GenBank/DDBJ whole genome shotgun (WGS) entry which is preliminary data.</text>
</comment>
<evidence type="ECO:0000313" key="2">
    <source>
        <dbReference type="Proteomes" id="UP000178892"/>
    </source>
</evidence>
<sequence>MKIVTDKISLEELRRLANERFGDMVKAVVDIERKIMAVGGQMHADEEALLLQKDSEQCNLWGINIYPDKSVEDYIEFDSVINLRPAQNNKTRGVDDPKIQEKIKQVVYELYSR</sequence>
<name>A0A1F5NU96_9BACT</name>
<reference evidence="1 2" key="1">
    <citation type="journal article" date="2016" name="Nat. Commun.">
        <title>Thousands of microbial genomes shed light on interconnected biogeochemical processes in an aquifer system.</title>
        <authorList>
            <person name="Anantharaman K."/>
            <person name="Brown C.T."/>
            <person name="Hug L.A."/>
            <person name="Sharon I."/>
            <person name="Castelle C.J."/>
            <person name="Probst A.J."/>
            <person name="Thomas B.C."/>
            <person name="Singh A."/>
            <person name="Wilkins M.J."/>
            <person name="Karaoz U."/>
            <person name="Brodie E.L."/>
            <person name="Williams K.H."/>
            <person name="Hubbard S.S."/>
            <person name="Banfield J.F."/>
        </authorList>
    </citation>
    <scope>NUCLEOTIDE SEQUENCE [LARGE SCALE GENOMIC DNA]</scope>
</reference>
<dbReference type="STRING" id="1817825.A2720_00980"/>
<proteinExistence type="predicted"/>
<dbReference type="EMBL" id="MFEL01000010">
    <property type="protein sequence ID" value="OGE81247.1"/>
    <property type="molecule type" value="Genomic_DNA"/>
</dbReference>
<dbReference type="InterPro" id="IPR043731">
    <property type="entry name" value="DUF5674"/>
</dbReference>
<organism evidence="1 2">
    <name type="scientific">Candidatus Doudnabacteria bacterium RIFCSPHIGHO2_01_FULL_46_24</name>
    <dbReference type="NCBI Taxonomy" id="1817825"/>
    <lineage>
        <taxon>Bacteria</taxon>
        <taxon>Candidatus Doudnaibacteriota</taxon>
    </lineage>
</organism>
<dbReference type="AlphaFoldDB" id="A0A1F5NU96"/>
<accession>A0A1F5NU96</accession>
<gene>
    <name evidence="1" type="ORF">A2720_00980</name>
</gene>